<keyword evidence="2" id="KW-1185">Reference proteome</keyword>
<proteinExistence type="predicted"/>
<reference evidence="1 2" key="1">
    <citation type="submission" date="2016-10" db="EMBL/GenBank/DDBJ databases">
        <authorList>
            <person name="Cai Z."/>
        </authorList>
    </citation>
    <scope>NUCLEOTIDE SEQUENCE [LARGE SCALE GENOMIC DNA]</scope>
    <source>
        <strain evidence="1 2">CGMCC 1.10826</strain>
    </source>
</reference>
<evidence type="ECO:0000313" key="2">
    <source>
        <dbReference type="Proteomes" id="UP000250222"/>
    </source>
</evidence>
<organism evidence="1 2">
    <name type="scientific">Georgenia satyanarayanai</name>
    <dbReference type="NCBI Taxonomy" id="860221"/>
    <lineage>
        <taxon>Bacteria</taxon>
        <taxon>Bacillati</taxon>
        <taxon>Actinomycetota</taxon>
        <taxon>Actinomycetes</taxon>
        <taxon>Micrococcales</taxon>
        <taxon>Bogoriellaceae</taxon>
        <taxon>Georgenia</taxon>
    </lineage>
</organism>
<name>A0A2Y9A7Q5_9MICO</name>
<accession>A0A2Y9A7Q5</accession>
<sequence length="84" mass="9446">MDQVMKHRPPVLVALYHPGRDSLRYLALTPGDPSNAERDDHVGGTSTIGMLADYLERRDGSHFTFRVGDPEFERMNVGRMAVFA</sequence>
<protein>
    <submittedName>
        <fullName evidence="1">Uncharacterized protein</fullName>
    </submittedName>
</protein>
<evidence type="ECO:0000313" key="1">
    <source>
        <dbReference type="EMBL" id="SSA40225.1"/>
    </source>
</evidence>
<dbReference type="AlphaFoldDB" id="A0A2Y9A7Q5"/>
<dbReference type="EMBL" id="UETB01000004">
    <property type="protein sequence ID" value="SSA40225.1"/>
    <property type="molecule type" value="Genomic_DNA"/>
</dbReference>
<dbReference type="Proteomes" id="UP000250222">
    <property type="component" value="Unassembled WGS sequence"/>
</dbReference>
<gene>
    <name evidence="1" type="ORF">SAMN05216184_10481</name>
</gene>